<dbReference type="OMA" id="GIMHQNG"/>
<keyword evidence="12" id="KW-0732">Signal</keyword>
<keyword evidence="7 11" id="KW-0256">Endoplasmic reticulum</keyword>
<comment type="pathway">
    <text evidence="2">Glycolipid biosynthesis; glycosylphosphatidylinositol-anchor biosynthesis.</text>
</comment>
<feature type="signal peptide" evidence="12">
    <location>
        <begin position="1"/>
        <end position="20"/>
    </location>
</feature>
<dbReference type="eggNOG" id="KOG4123">
    <property type="taxonomic scope" value="Eukaryota"/>
</dbReference>
<dbReference type="EMBL" id="KZ859035">
    <property type="protein sequence ID" value="RDW24426.1"/>
    <property type="molecule type" value="Genomic_DNA"/>
</dbReference>
<keyword evidence="6 11" id="KW-0812">Transmembrane</keyword>
<protein>
    <recommendedName>
        <fullName evidence="11">Mannosyltransferase</fullName>
        <ecNumber evidence="11">2.4.1.-</ecNumber>
    </recommendedName>
</protein>
<comment type="subcellular location">
    <subcellularLocation>
        <location evidence="1 11">Endoplasmic reticulum membrane</location>
        <topology evidence="1 11">Multi-pass membrane protein</topology>
    </subcellularLocation>
</comment>
<dbReference type="VEuPathDB" id="FungiDB:YALI0_C01485g"/>
<evidence type="ECO:0000313" key="15">
    <source>
        <dbReference type="Proteomes" id="UP000182444"/>
    </source>
</evidence>
<proteinExistence type="inferred from homology"/>
<dbReference type="GO" id="GO:0005789">
    <property type="term" value="C:endoplasmic reticulum membrane"/>
    <property type="evidence" value="ECO:0007669"/>
    <property type="project" value="UniProtKB-SubCell"/>
</dbReference>
<dbReference type="InterPro" id="IPR005599">
    <property type="entry name" value="GPI_mannosylTrfase"/>
</dbReference>
<dbReference type="AlphaFoldDB" id="A0A1D8N9A3"/>
<evidence type="ECO:0000313" key="14">
    <source>
        <dbReference type="EMBL" id="RDW24426.1"/>
    </source>
</evidence>
<dbReference type="EMBL" id="CP017555">
    <property type="protein sequence ID" value="AOW02197.1"/>
    <property type="molecule type" value="Genomic_DNA"/>
</dbReference>
<dbReference type="OrthoDB" id="10066429at2759"/>
<evidence type="ECO:0000256" key="7">
    <source>
        <dbReference type="ARBA" id="ARBA00022824"/>
    </source>
</evidence>
<dbReference type="RefSeq" id="XP_501332.1">
    <property type="nucleotide sequence ID" value="XM_501332.1"/>
</dbReference>
<dbReference type="EC" id="2.4.1.-" evidence="11"/>
<evidence type="ECO:0000256" key="5">
    <source>
        <dbReference type="ARBA" id="ARBA00022679"/>
    </source>
</evidence>
<dbReference type="Pfam" id="PF03901">
    <property type="entry name" value="Glyco_transf_22"/>
    <property type="match status" value="1"/>
</dbReference>
<dbReference type="KEGG" id="yli:2909128"/>
<keyword evidence="5 14" id="KW-0808">Transferase</keyword>
<sequence>MIWNNRLILALSLLLRLHLAISPSYIHPDEHFQGPEYALGNLFDWAHETTWEFRGDSPIRSFVPLWILYTAPLSVLNFLWKGQLSPREAYWFIRAGHALAYWILGDMALDRLSDSKKSKTKTLYLVGCSYVTWSYQSHTFSNSTETLLVLWCLVIIKESQQRHSMHHQRVHKFMDAGLLGLLIVIGTWNRVTFPLWLIVPGLTYLRKYLIHNISSLILLIASVALTAFFVIHVDSVHYDLEWTITPLNSFLYNSQGHNLAEHGIHNRLTHLVSNLPVLLGPLLILLRTPSQYWKSLQFQSAISGVFFLSLFPHQEARFLMPAVPLLISCYDINAVPRRFTSAIFLLSYVFNIIMGFLMGTLHQGGVVPAQHYLSKHVDSGSHTVVYWRTYKPPSWLLGIPEGELEILDKDHPLGTNLFKRVTDEIENIQIRHKKTMVTVLDLMGSSPEYVNDVIAALAPINPLLVAPVAGLKELDLPAYKEVWKTRFHLGLDHIDGLESLEPGLVVLEVL</sequence>
<feature type="transmembrane region" description="Helical" evidence="11">
    <location>
        <begin position="209"/>
        <end position="231"/>
    </location>
</feature>
<organism evidence="13 15">
    <name type="scientific">Yarrowia lipolytica</name>
    <name type="common">Candida lipolytica</name>
    <dbReference type="NCBI Taxonomy" id="4952"/>
    <lineage>
        <taxon>Eukaryota</taxon>
        <taxon>Fungi</taxon>
        <taxon>Dikarya</taxon>
        <taxon>Ascomycota</taxon>
        <taxon>Saccharomycotina</taxon>
        <taxon>Dipodascomycetes</taxon>
        <taxon>Dipodascales</taxon>
        <taxon>Dipodascales incertae sedis</taxon>
        <taxon>Yarrowia</taxon>
    </lineage>
</organism>
<dbReference type="Proteomes" id="UP000256601">
    <property type="component" value="Unassembled WGS sequence"/>
</dbReference>
<evidence type="ECO:0000256" key="10">
    <source>
        <dbReference type="ARBA" id="ARBA00038466"/>
    </source>
</evidence>
<dbReference type="PANTHER" id="PTHR22760">
    <property type="entry name" value="GLYCOSYLTRANSFERASE"/>
    <property type="match status" value="1"/>
</dbReference>
<reference evidence="14 16" key="2">
    <citation type="submission" date="2018-07" db="EMBL/GenBank/DDBJ databases">
        <title>Draft Genome Assemblies for Five Robust Yarrowia lipolytica Strains Exhibiting High Lipid Production and Pentose Sugar Utilization and Sugar Alcohol Secretion from Undetoxified Lignocellulosic Biomass Hydrolysates.</title>
        <authorList>
            <consortium name="DOE Joint Genome Institute"/>
            <person name="Walker C."/>
            <person name="Ryu S."/>
            <person name="Na H."/>
            <person name="Zane M."/>
            <person name="LaButti K."/>
            <person name="Lipzen A."/>
            <person name="Haridas S."/>
            <person name="Barry K."/>
            <person name="Grigoriev I.V."/>
            <person name="Quarterman J."/>
            <person name="Slininger P."/>
            <person name="Dien B."/>
            <person name="Trinh C.T."/>
        </authorList>
    </citation>
    <scope>NUCLEOTIDE SEQUENCE [LARGE SCALE GENOMIC DNA]</scope>
    <source>
        <strain evidence="14 16">YB392</strain>
    </source>
</reference>
<keyword evidence="3" id="KW-0337">GPI-anchor biosynthesis</keyword>
<evidence type="ECO:0000256" key="9">
    <source>
        <dbReference type="ARBA" id="ARBA00023136"/>
    </source>
</evidence>
<keyword evidence="8 11" id="KW-1133">Transmembrane helix</keyword>
<feature type="chain" id="PRO_5033268785" description="Mannosyltransferase" evidence="12">
    <location>
        <begin position="21"/>
        <end position="510"/>
    </location>
</feature>
<gene>
    <name evidence="14" type="ORF">B0I71DRAFT_134348</name>
    <name evidence="13" type="ORF">YALI1_C02086g</name>
</gene>
<dbReference type="Proteomes" id="UP000182444">
    <property type="component" value="Chromosome 1C"/>
</dbReference>
<evidence type="ECO:0000256" key="8">
    <source>
        <dbReference type="ARBA" id="ARBA00022989"/>
    </source>
</evidence>
<evidence type="ECO:0000256" key="2">
    <source>
        <dbReference type="ARBA" id="ARBA00004687"/>
    </source>
</evidence>
<comment type="similarity">
    <text evidence="10">Belongs to the glycosyltransferase 22 family. PIGZ subfamily.</text>
</comment>
<feature type="transmembrane region" description="Helical" evidence="11">
    <location>
        <begin position="61"/>
        <end position="79"/>
    </location>
</feature>
<evidence type="ECO:0000256" key="3">
    <source>
        <dbReference type="ARBA" id="ARBA00022502"/>
    </source>
</evidence>
<dbReference type="GO" id="GO:0006506">
    <property type="term" value="P:GPI anchor biosynthetic process"/>
    <property type="evidence" value="ECO:0007669"/>
    <property type="project" value="UniProtKB-KW"/>
</dbReference>
<evidence type="ECO:0000256" key="4">
    <source>
        <dbReference type="ARBA" id="ARBA00022676"/>
    </source>
</evidence>
<name>A0A1D8N9A3_YARLL</name>
<evidence type="ECO:0000256" key="12">
    <source>
        <dbReference type="SAM" id="SignalP"/>
    </source>
</evidence>
<dbReference type="VEuPathDB" id="FungiDB:YALI1_C02086g"/>
<evidence type="ECO:0000313" key="13">
    <source>
        <dbReference type="EMBL" id="AOW02197.1"/>
    </source>
</evidence>
<dbReference type="GO" id="GO:0000026">
    <property type="term" value="F:alpha-1,2-mannosyltransferase activity"/>
    <property type="evidence" value="ECO:0007669"/>
    <property type="project" value="TreeGrafter"/>
</dbReference>
<keyword evidence="4 11" id="KW-0328">Glycosyltransferase</keyword>
<accession>A0A1D8N9A3</accession>
<comment type="caution">
    <text evidence="11">Lacks conserved residue(s) required for the propagation of feature annotation.</text>
</comment>
<reference evidence="13 15" key="1">
    <citation type="journal article" date="2016" name="PLoS ONE">
        <title>Sequence Assembly of Yarrowia lipolytica Strain W29/CLIB89 Shows Transposable Element Diversity.</title>
        <authorList>
            <person name="Magnan C."/>
            <person name="Yu J."/>
            <person name="Chang I."/>
            <person name="Jahn E."/>
            <person name="Kanomata Y."/>
            <person name="Wu J."/>
            <person name="Zeller M."/>
            <person name="Oakes M."/>
            <person name="Baldi P."/>
            <person name="Sandmeyer S."/>
        </authorList>
    </citation>
    <scope>NUCLEOTIDE SEQUENCE [LARGE SCALE GENOMIC DNA]</scope>
    <source>
        <strain evidence="13">CLIB89</strain>
        <strain evidence="15">CLIB89(W29)</strain>
    </source>
</reference>
<evidence type="ECO:0000256" key="6">
    <source>
        <dbReference type="ARBA" id="ARBA00022692"/>
    </source>
</evidence>
<feature type="transmembrane region" description="Helical" evidence="11">
    <location>
        <begin position="176"/>
        <end position="197"/>
    </location>
</feature>
<evidence type="ECO:0000256" key="1">
    <source>
        <dbReference type="ARBA" id="ARBA00004477"/>
    </source>
</evidence>
<evidence type="ECO:0000313" key="16">
    <source>
        <dbReference type="Proteomes" id="UP000256601"/>
    </source>
</evidence>
<evidence type="ECO:0000256" key="11">
    <source>
        <dbReference type="RuleBase" id="RU363075"/>
    </source>
</evidence>
<keyword evidence="9 11" id="KW-0472">Membrane</keyword>
<feature type="transmembrane region" description="Helical" evidence="11">
    <location>
        <begin position="342"/>
        <end position="361"/>
    </location>
</feature>
<dbReference type="GeneID" id="2909128"/>
<dbReference type="PANTHER" id="PTHR22760:SF3">
    <property type="entry name" value="GPI MANNOSYLTRANSFERASE 4"/>
    <property type="match status" value="1"/>
</dbReference>